<dbReference type="PANTHER" id="PTHR12246">
    <property type="entry name" value="PALMITOYLTRANSFERASE ZDHHC16"/>
    <property type="match status" value="1"/>
</dbReference>
<keyword evidence="10" id="KW-1185">Reference proteome</keyword>
<dbReference type="EC" id="2.3.1.225" evidence="7"/>
<feature type="transmembrane region" description="Helical" evidence="7">
    <location>
        <begin position="242"/>
        <end position="263"/>
    </location>
</feature>
<evidence type="ECO:0000256" key="5">
    <source>
        <dbReference type="ARBA" id="ARBA00023136"/>
    </source>
</evidence>
<dbReference type="InterPro" id="IPR001594">
    <property type="entry name" value="Palmitoyltrfase_DHHC"/>
</dbReference>
<feature type="transmembrane region" description="Helical" evidence="7">
    <location>
        <begin position="39"/>
        <end position="55"/>
    </location>
</feature>
<evidence type="ECO:0000256" key="6">
    <source>
        <dbReference type="ARBA" id="ARBA00023315"/>
    </source>
</evidence>
<evidence type="ECO:0000256" key="7">
    <source>
        <dbReference type="RuleBase" id="RU079119"/>
    </source>
</evidence>
<comment type="domain">
    <text evidence="7">The DHHC domain is required for palmitoyltransferase activity.</text>
</comment>
<dbReference type="OrthoDB" id="9909019at2759"/>
<dbReference type="InterPro" id="IPR039859">
    <property type="entry name" value="PFA4/ZDH16/20/ERF2-like"/>
</dbReference>
<dbReference type="GO" id="GO:0019706">
    <property type="term" value="F:protein-cysteine S-palmitoyltransferase activity"/>
    <property type="evidence" value="ECO:0007669"/>
    <property type="project" value="UniProtKB-EC"/>
</dbReference>
<sequence length="407" mass="44850">MQALWYLGLVGAMPAVTAFVLLSYLNLMSDAFSEYLENAALCISAMALLSLWVGAADSVGSLGLQPLKEAGLQTWAPPAFLLSTIMCMLIVYNLTHVIGTVEQSVEQDLPLCFQVTYWALVTLWVTSFVRVLLTRPGQPTDATEMHWSTSHGLLFCTACKARKPHRCRHCTKCSACVLRMDHHCPWLRQCIGFANYKYFVNFIVYSALALAFKAVTMLLFMIKAFQMDTSFCTRLWLLSTEVLIIALGGTMLLFSGFHLFLVAQGMTTIEYLTRNEKSDKKIVFDQGLVGNVQSALGSNPLSWFLPACPPSGDGCTFPYMVLCQEDVKATKRDLAVSEMSESDDQRRSLAGSMGVVKQKNPVTKVASYRASTSQPCLESTAEPTCIEQQQDGCVAADTAGEDHLDDV</sequence>
<dbReference type="GO" id="GO:0016020">
    <property type="term" value="C:membrane"/>
    <property type="evidence" value="ECO:0007669"/>
    <property type="project" value="UniProtKB-SubCell"/>
</dbReference>
<dbReference type="Pfam" id="PF01529">
    <property type="entry name" value="DHHC"/>
    <property type="match status" value="1"/>
</dbReference>
<organism evidence="9 10">
    <name type="scientific">Symbiodinium pilosum</name>
    <name type="common">Dinoflagellate</name>
    <dbReference type="NCBI Taxonomy" id="2952"/>
    <lineage>
        <taxon>Eukaryota</taxon>
        <taxon>Sar</taxon>
        <taxon>Alveolata</taxon>
        <taxon>Dinophyceae</taxon>
        <taxon>Suessiales</taxon>
        <taxon>Symbiodiniaceae</taxon>
        <taxon>Symbiodinium</taxon>
    </lineage>
</organism>
<reference evidence="9" key="1">
    <citation type="submission" date="2021-02" db="EMBL/GenBank/DDBJ databases">
        <authorList>
            <person name="Dougan E. K."/>
            <person name="Rhodes N."/>
            <person name="Thang M."/>
            <person name="Chan C."/>
        </authorList>
    </citation>
    <scope>NUCLEOTIDE SEQUENCE</scope>
</reference>
<evidence type="ECO:0000313" key="9">
    <source>
        <dbReference type="EMBL" id="CAE7552725.1"/>
    </source>
</evidence>
<evidence type="ECO:0000256" key="2">
    <source>
        <dbReference type="ARBA" id="ARBA00022679"/>
    </source>
</evidence>
<name>A0A812U220_SYMPI</name>
<proteinExistence type="inferred from homology"/>
<protein>
    <recommendedName>
        <fullName evidence="7">Palmitoyltransferase</fullName>
        <ecNumber evidence="7">2.3.1.225</ecNumber>
    </recommendedName>
</protein>
<feature type="transmembrane region" description="Helical" evidence="7">
    <location>
        <begin position="202"/>
        <end position="222"/>
    </location>
</feature>
<evidence type="ECO:0000256" key="3">
    <source>
        <dbReference type="ARBA" id="ARBA00022692"/>
    </source>
</evidence>
<dbReference type="EMBL" id="CAJNIZ010034446">
    <property type="protein sequence ID" value="CAE7552725.1"/>
    <property type="molecule type" value="Genomic_DNA"/>
</dbReference>
<feature type="domain" description="Palmitoyltransferase DHHC" evidence="8">
    <location>
        <begin position="152"/>
        <end position="273"/>
    </location>
</feature>
<comment type="subcellular location">
    <subcellularLocation>
        <location evidence="1">Membrane</location>
        <topology evidence="1">Multi-pass membrane protein</topology>
    </subcellularLocation>
</comment>
<keyword evidence="4 7" id="KW-1133">Transmembrane helix</keyword>
<evidence type="ECO:0000259" key="8">
    <source>
        <dbReference type="Pfam" id="PF01529"/>
    </source>
</evidence>
<dbReference type="Proteomes" id="UP000649617">
    <property type="component" value="Unassembled WGS sequence"/>
</dbReference>
<feature type="transmembrane region" description="Helical" evidence="7">
    <location>
        <begin position="6"/>
        <end position="27"/>
    </location>
</feature>
<keyword evidence="6 7" id="KW-0012">Acyltransferase</keyword>
<dbReference type="SMR" id="A0A812U220"/>
<keyword evidence="3 7" id="KW-0812">Transmembrane</keyword>
<comment type="catalytic activity">
    <reaction evidence="7">
        <text>L-cysteinyl-[protein] + hexadecanoyl-CoA = S-hexadecanoyl-L-cysteinyl-[protein] + CoA</text>
        <dbReference type="Rhea" id="RHEA:36683"/>
        <dbReference type="Rhea" id="RHEA-COMP:10131"/>
        <dbReference type="Rhea" id="RHEA-COMP:11032"/>
        <dbReference type="ChEBI" id="CHEBI:29950"/>
        <dbReference type="ChEBI" id="CHEBI:57287"/>
        <dbReference type="ChEBI" id="CHEBI:57379"/>
        <dbReference type="ChEBI" id="CHEBI:74151"/>
        <dbReference type="EC" id="2.3.1.225"/>
    </reaction>
</comment>
<evidence type="ECO:0000256" key="4">
    <source>
        <dbReference type="ARBA" id="ARBA00022989"/>
    </source>
</evidence>
<evidence type="ECO:0000313" key="10">
    <source>
        <dbReference type="Proteomes" id="UP000649617"/>
    </source>
</evidence>
<feature type="transmembrane region" description="Helical" evidence="7">
    <location>
        <begin position="115"/>
        <end position="133"/>
    </location>
</feature>
<feature type="transmembrane region" description="Helical" evidence="7">
    <location>
        <begin position="75"/>
        <end position="94"/>
    </location>
</feature>
<comment type="caution">
    <text evidence="9">The sequence shown here is derived from an EMBL/GenBank/DDBJ whole genome shotgun (WGS) entry which is preliminary data.</text>
</comment>
<gene>
    <name evidence="9" type="primary">Zdhhc15</name>
    <name evidence="9" type="ORF">SPIL2461_LOCUS14688</name>
</gene>
<evidence type="ECO:0000256" key="1">
    <source>
        <dbReference type="ARBA" id="ARBA00004141"/>
    </source>
</evidence>
<dbReference type="AlphaFoldDB" id="A0A812U220"/>
<comment type="similarity">
    <text evidence="7">Belongs to the DHHC palmitoyltransferase family.</text>
</comment>
<keyword evidence="5 7" id="KW-0472">Membrane</keyword>
<keyword evidence="2 7" id="KW-0808">Transferase</keyword>
<dbReference type="PROSITE" id="PS50216">
    <property type="entry name" value="DHHC"/>
    <property type="match status" value="1"/>
</dbReference>
<accession>A0A812U220</accession>